<dbReference type="EMBL" id="VYQF01000014">
    <property type="protein sequence ID" value="KAA9034501.1"/>
    <property type="molecule type" value="Genomic_DNA"/>
</dbReference>
<feature type="domain" description="DUF1835" evidence="1">
    <location>
        <begin position="2"/>
        <end position="127"/>
    </location>
</feature>
<dbReference type="Pfam" id="PF08874">
    <property type="entry name" value="DUF1835"/>
    <property type="match status" value="1"/>
</dbReference>
<sequence length="271" mass="31421">MIHIVFQKNDADTLKKAIALDESMQGDIIQIADDFAIGPIKDIYSTEGTENRKQWWREVLSGGPYEGIVDDGSVADDNKTIAELIEKLKTNSEEVLWIWAAQNQHDVSGYYWLMSQLKDFQGRVFILYLNNLPFINEKGHIFYPTNIFEIQPKEFLKAKKLARPITLSEFEVDPDEWTKLCNENKGVRTLEGGKKLAQHNYDYYDNELIKLITPDWQKVNKLLHAFFSRSKITTGDAYLISRIKHMIQENKIDAQGDIKNMKDFEVKLKVN</sequence>
<evidence type="ECO:0000313" key="4">
    <source>
        <dbReference type="Proteomes" id="UP000326903"/>
    </source>
</evidence>
<accession>A0A5J5IC33</accession>
<evidence type="ECO:0000313" key="3">
    <source>
        <dbReference type="EMBL" id="KAA9034501.1"/>
    </source>
</evidence>
<proteinExistence type="predicted"/>
<dbReference type="RefSeq" id="WP_150417048.1">
    <property type="nucleotide sequence ID" value="NZ_VYQF01000014.1"/>
</dbReference>
<organism evidence="3 4">
    <name type="scientific">Ginsengibacter hankyongi</name>
    <dbReference type="NCBI Taxonomy" id="2607284"/>
    <lineage>
        <taxon>Bacteria</taxon>
        <taxon>Pseudomonadati</taxon>
        <taxon>Bacteroidota</taxon>
        <taxon>Chitinophagia</taxon>
        <taxon>Chitinophagales</taxon>
        <taxon>Chitinophagaceae</taxon>
        <taxon>Ginsengibacter</taxon>
    </lineage>
</organism>
<keyword evidence="4" id="KW-1185">Reference proteome</keyword>
<dbReference type="AlphaFoldDB" id="A0A5J5IC33"/>
<name>A0A5J5IC33_9BACT</name>
<dbReference type="Pfam" id="PF12395">
    <property type="entry name" value="DUF3658"/>
    <property type="match status" value="1"/>
</dbReference>
<dbReference type="InterPro" id="IPR022123">
    <property type="entry name" value="DUF3658"/>
</dbReference>
<dbReference type="InterPro" id="IPR014973">
    <property type="entry name" value="DUF1835"/>
</dbReference>
<feature type="domain" description="DUF3658" evidence="2">
    <location>
        <begin position="160"/>
        <end position="264"/>
    </location>
</feature>
<reference evidence="3 4" key="1">
    <citation type="submission" date="2019-09" db="EMBL/GenBank/DDBJ databases">
        <title>Draft genome sequence of Ginsengibacter sp. BR5-29.</title>
        <authorList>
            <person name="Im W.-T."/>
        </authorList>
    </citation>
    <scope>NUCLEOTIDE SEQUENCE [LARGE SCALE GENOMIC DNA]</scope>
    <source>
        <strain evidence="3 4">BR5-29</strain>
    </source>
</reference>
<evidence type="ECO:0000259" key="1">
    <source>
        <dbReference type="Pfam" id="PF08874"/>
    </source>
</evidence>
<evidence type="ECO:0000259" key="2">
    <source>
        <dbReference type="Pfam" id="PF12395"/>
    </source>
</evidence>
<protein>
    <submittedName>
        <fullName evidence="3">DUF1835 domain-containing protein</fullName>
    </submittedName>
</protein>
<gene>
    <name evidence="3" type="ORF">FW778_21940</name>
</gene>
<comment type="caution">
    <text evidence="3">The sequence shown here is derived from an EMBL/GenBank/DDBJ whole genome shotgun (WGS) entry which is preliminary data.</text>
</comment>
<dbReference type="Proteomes" id="UP000326903">
    <property type="component" value="Unassembled WGS sequence"/>
</dbReference>